<keyword evidence="2" id="KW-0472">Membrane</keyword>
<organism evidence="3 4">
    <name type="scientific">Alcanivorax jadensis T9</name>
    <dbReference type="NCBI Taxonomy" id="1177181"/>
    <lineage>
        <taxon>Bacteria</taxon>
        <taxon>Pseudomonadati</taxon>
        <taxon>Pseudomonadota</taxon>
        <taxon>Gammaproteobacteria</taxon>
        <taxon>Oceanospirillales</taxon>
        <taxon>Alcanivoracaceae</taxon>
        <taxon>Alcanivorax</taxon>
    </lineage>
</organism>
<evidence type="ECO:0000256" key="1">
    <source>
        <dbReference type="SAM" id="MobiDB-lite"/>
    </source>
</evidence>
<name>A0ABR4WF16_9GAMM</name>
<keyword evidence="2" id="KW-0812">Transmembrane</keyword>
<keyword evidence="2" id="KW-1133">Transmembrane helix</keyword>
<feature type="transmembrane region" description="Helical" evidence="2">
    <location>
        <begin position="9"/>
        <end position="32"/>
    </location>
</feature>
<evidence type="ECO:0000313" key="3">
    <source>
        <dbReference type="EMBL" id="KGD61875.1"/>
    </source>
</evidence>
<keyword evidence="4" id="KW-1185">Reference proteome</keyword>
<dbReference type="RefSeq" id="WP_052042523.1">
    <property type="nucleotide sequence ID" value="NZ_ARXU01000003.1"/>
</dbReference>
<dbReference type="EMBL" id="ARXU01000003">
    <property type="protein sequence ID" value="KGD61875.1"/>
    <property type="molecule type" value="Genomic_DNA"/>
</dbReference>
<evidence type="ECO:0000256" key="2">
    <source>
        <dbReference type="SAM" id="Phobius"/>
    </source>
</evidence>
<reference evidence="3 4" key="1">
    <citation type="submission" date="2012-09" db="EMBL/GenBank/DDBJ databases">
        <title>Genome Sequence of alkane-degrading Bacterium Alcanivorax jadensis T9.</title>
        <authorList>
            <person name="Lai Q."/>
            <person name="Shao Z."/>
        </authorList>
    </citation>
    <scope>NUCLEOTIDE SEQUENCE [LARGE SCALE GENOMIC DNA]</scope>
    <source>
        <strain evidence="3 4">T9</strain>
    </source>
</reference>
<protein>
    <recommendedName>
        <fullName evidence="5">MFS transporter</fullName>
    </recommendedName>
</protein>
<gene>
    <name evidence="3" type="ORF">T9A_01084</name>
</gene>
<evidence type="ECO:0008006" key="5">
    <source>
        <dbReference type="Google" id="ProtNLM"/>
    </source>
</evidence>
<evidence type="ECO:0000313" key="4">
    <source>
        <dbReference type="Proteomes" id="UP000029443"/>
    </source>
</evidence>
<comment type="caution">
    <text evidence="3">The sequence shown here is derived from an EMBL/GenBank/DDBJ whole genome shotgun (WGS) entry which is preliminary data.</text>
</comment>
<feature type="region of interest" description="Disordered" evidence="1">
    <location>
        <begin position="233"/>
        <end position="253"/>
    </location>
</feature>
<sequence>MQITIRKSFVIGAGVLLIIALAVGAYLAWWVWKNLGAELLLRDQQASVVVPKPMSVGIDILDDLDIMIDTVIDTTVPIDQTLTLPVKETLDVQVGFDNAVPIKMNVPLKDTIKLDQIIPVDGEVRARVLGKWITVPIKGELPVKADVPIDVNVPVDQLVKLQFNAPAKVDILEDLSVPLKANIKTSIPLKSAMQVPVRSRLRASATILEPADALIAEMDLKLPLREVGLSFSDGDDARASDEAGITAPDGEQP</sequence>
<accession>A0ABR4WF16</accession>
<proteinExistence type="predicted"/>
<dbReference type="Proteomes" id="UP000029443">
    <property type="component" value="Unassembled WGS sequence"/>
</dbReference>